<gene>
    <name evidence="1" type="ORF">EYF80_052891</name>
</gene>
<comment type="caution">
    <text evidence="1">The sequence shown here is derived from an EMBL/GenBank/DDBJ whole genome shotgun (WGS) entry which is preliminary data.</text>
</comment>
<dbReference type="EMBL" id="SRLO01001551">
    <property type="protein sequence ID" value="TNN36949.1"/>
    <property type="molecule type" value="Genomic_DNA"/>
</dbReference>
<sequence>MTKASATVAVPSPLCREKHRKEAQRKAQQPMKAVRRCSGIRTKFRSWRRRAEDVMFSILGPLSPPLAVTGITTTPLSLLNVLENFSLQSSRMSSFPSRKLTPAGHADTFTRSSGRHYIRLKSNRTSESPLPTHLYKCLSPVTCVEDAGGQRRREALVQQQFAEHHPGGLPGETPLQGSQPEVIEVSMETDGHDGHVASVFPVDALLLGNELVDEVATSEQAPVQSDVGEPGEPFGGFFQDRAPHLRSRGGKWCCTVLKRLRFGNRGAKASRSKGSDSALLSVGRDPSVRAVIREGLDGSTGSGNITRYRISDGEREKLQNPPKKRKSFSNPPIGSSCVKTCHGTAVVIFGECASYCVLEFCA</sequence>
<name>A0A4Z2F6Z3_9TELE</name>
<evidence type="ECO:0000313" key="2">
    <source>
        <dbReference type="Proteomes" id="UP000314294"/>
    </source>
</evidence>
<keyword evidence="2" id="KW-1185">Reference proteome</keyword>
<reference evidence="1 2" key="1">
    <citation type="submission" date="2019-03" db="EMBL/GenBank/DDBJ databases">
        <title>First draft genome of Liparis tanakae, snailfish: a comprehensive survey of snailfish specific genes.</title>
        <authorList>
            <person name="Kim W."/>
            <person name="Song I."/>
            <person name="Jeong J.-H."/>
            <person name="Kim D."/>
            <person name="Kim S."/>
            <person name="Ryu S."/>
            <person name="Song J.Y."/>
            <person name="Lee S.K."/>
        </authorList>
    </citation>
    <scope>NUCLEOTIDE SEQUENCE [LARGE SCALE GENOMIC DNA]</scope>
    <source>
        <tissue evidence="1">Muscle</tissue>
    </source>
</reference>
<proteinExistence type="predicted"/>
<dbReference type="AlphaFoldDB" id="A0A4Z2F6Z3"/>
<evidence type="ECO:0000313" key="1">
    <source>
        <dbReference type="EMBL" id="TNN36949.1"/>
    </source>
</evidence>
<dbReference type="Proteomes" id="UP000314294">
    <property type="component" value="Unassembled WGS sequence"/>
</dbReference>
<accession>A0A4Z2F6Z3</accession>
<protein>
    <submittedName>
        <fullName evidence="1">Uncharacterized protein</fullName>
    </submittedName>
</protein>
<organism evidence="1 2">
    <name type="scientific">Liparis tanakae</name>
    <name type="common">Tanaka's snailfish</name>
    <dbReference type="NCBI Taxonomy" id="230148"/>
    <lineage>
        <taxon>Eukaryota</taxon>
        <taxon>Metazoa</taxon>
        <taxon>Chordata</taxon>
        <taxon>Craniata</taxon>
        <taxon>Vertebrata</taxon>
        <taxon>Euteleostomi</taxon>
        <taxon>Actinopterygii</taxon>
        <taxon>Neopterygii</taxon>
        <taxon>Teleostei</taxon>
        <taxon>Neoteleostei</taxon>
        <taxon>Acanthomorphata</taxon>
        <taxon>Eupercaria</taxon>
        <taxon>Perciformes</taxon>
        <taxon>Cottioidei</taxon>
        <taxon>Cottales</taxon>
        <taxon>Liparidae</taxon>
        <taxon>Liparis</taxon>
    </lineage>
</organism>